<protein>
    <submittedName>
        <fullName evidence="1">Uncharacterized protein</fullName>
    </submittedName>
</protein>
<keyword evidence="2" id="KW-1185">Reference proteome</keyword>
<proteinExistence type="predicted"/>
<evidence type="ECO:0000313" key="2">
    <source>
        <dbReference type="Proteomes" id="UP000183982"/>
    </source>
</evidence>
<dbReference type="EMBL" id="FQZQ01000001">
    <property type="protein sequence ID" value="SHI42396.1"/>
    <property type="molecule type" value="Genomic_DNA"/>
</dbReference>
<dbReference type="OrthoDB" id="450143at2"/>
<gene>
    <name evidence="1" type="ORF">SAMN05444000_10198</name>
</gene>
<organism evidence="1 2">
    <name type="scientific">Shimia gijangensis</name>
    <dbReference type="NCBI Taxonomy" id="1470563"/>
    <lineage>
        <taxon>Bacteria</taxon>
        <taxon>Pseudomonadati</taxon>
        <taxon>Pseudomonadota</taxon>
        <taxon>Alphaproteobacteria</taxon>
        <taxon>Rhodobacterales</taxon>
        <taxon>Roseobacteraceae</taxon>
    </lineage>
</organism>
<sequence>MRPDRKKPLYRKVNTRTHGVHHGCGRLQMRDGEAGQGMRQGLRHGLDYTPLYKFLLSRVGKPWDEVFSEALTRLPEEAPIWHIVAHSELEAEPIIRAGESSYYSGLFVDDAGQLSKVDATLEAETMRPACPCCTHTFNGQRFGLACDAPEDTPQG</sequence>
<dbReference type="RefSeq" id="WP_073248296.1">
    <property type="nucleotide sequence ID" value="NZ_FQZQ01000001.1"/>
</dbReference>
<dbReference type="STRING" id="1470563.SAMN05444000_10198"/>
<dbReference type="AlphaFoldDB" id="A0A1M6B0Z5"/>
<name>A0A1M6B0Z5_9RHOB</name>
<evidence type="ECO:0000313" key="1">
    <source>
        <dbReference type="EMBL" id="SHI42396.1"/>
    </source>
</evidence>
<reference evidence="2" key="1">
    <citation type="submission" date="2016-11" db="EMBL/GenBank/DDBJ databases">
        <authorList>
            <person name="Varghese N."/>
            <person name="Submissions S."/>
        </authorList>
    </citation>
    <scope>NUCLEOTIDE SEQUENCE [LARGE SCALE GENOMIC DNA]</scope>
    <source>
        <strain evidence="2">DSM 100564</strain>
    </source>
</reference>
<accession>A0A1M6B0Z5</accession>
<dbReference type="Proteomes" id="UP000183982">
    <property type="component" value="Unassembled WGS sequence"/>
</dbReference>